<evidence type="ECO:0000313" key="2">
    <source>
        <dbReference type="EMBL" id="KAF5796479.1"/>
    </source>
</evidence>
<gene>
    <name evidence="2" type="ORF">HanXRQr2_Chr08g0351971</name>
</gene>
<comment type="caution">
    <text evidence="2">The sequence shown here is derived from an EMBL/GenBank/DDBJ whole genome shotgun (WGS) entry which is preliminary data.</text>
</comment>
<dbReference type="InterPro" id="IPR012337">
    <property type="entry name" value="RNaseH-like_sf"/>
</dbReference>
<dbReference type="SUPFAM" id="SSF53098">
    <property type="entry name" value="Ribonuclease H-like"/>
    <property type="match status" value="1"/>
</dbReference>
<dbReference type="Pfam" id="PF04937">
    <property type="entry name" value="DUF659"/>
    <property type="match status" value="1"/>
</dbReference>
<name>A0A9K3IGI8_HELAN</name>
<evidence type="ECO:0000313" key="3">
    <source>
        <dbReference type="Proteomes" id="UP000215914"/>
    </source>
</evidence>
<sequence length="292" mass="33262">MIKMPFHATFARRSQKVEIFRAKLHQIGGNRNIKSCTRCPQEVKDELKAYVASQKAKKTNDGLADLADEQEDDEVIEIPAHQNKRQKTTNVKGPLDVMFSKGKGKQVQTSIKDACNKELRAQTLQSIAAFFYQAGVAFNVANMDCFKEMLAAVGNYGPHLKPPSFHELRVPLLKNEVQHVEKWVETHRTEWIKYGCSVMSDGWTDRKQRMLINFLVNGSKGTVFMESVDASSYMKTGEKVFELLDGFMERIGEQNVVQVITDNGANFKLAGKMLMEKRKIYFGHHVQRTAWI</sequence>
<organism evidence="2 3">
    <name type="scientific">Helianthus annuus</name>
    <name type="common">Common sunflower</name>
    <dbReference type="NCBI Taxonomy" id="4232"/>
    <lineage>
        <taxon>Eukaryota</taxon>
        <taxon>Viridiplantae</taxon>
        <taxon>Streptophyta</taxon>
        <taxon>Embryophyta</taxon>
        <taxon>Tracheophyta</taxon>
        <taxon>Spermatophyta</taxon>
        <taxon>Magnoliopsida</taxon>
        <taxon>eudicotyledons</taxon>
        <taxon>Gunneridae</taxon>
        <taxon>Pentapetalae</taxon>
        <taxon>asterids</taxon>
        <taxon>campanulids</taxon>
        <taxon>Asterales</taxon>
        <taxon>Asteraceae</taxon>
        <taxon>Asteroideae</taxon>
        <taxon>Heliantheae alliance</taxon>
        <taxon>Heliantheae</taxon>
        <taxon>Helianthus</taxon>
    </lineage>
</organism>
<reference evidence="2" key="1">
    <citation type="journal article" date="2017" name="Nature">
        <title>The sunflower genome provides insights into oil metabolism, flowering and Asterid evolution.</title>
        <authorList>
            <person name="Badouin H."/>
            <person name="Gouzy J."/>
            <person name="Grassa C.J."/>
            <person name="Murat F."/>
            <person name="Staton S.E."/>
            <person name="Cottret L."/>
            <person name="Lelandais-Briere C."/>
            <person name="Owens G.L."/>
            <person name="Carrere S."/>
            <person name="Mayjonade B."/>
            <person name="Legrand L."/>
            <person name="Gill N."/>
            <person name="Kane N.C."/>
            <person name="Bowers J.E."/>
            <person name="Hubner S."/>
            <person name="Bellec A."/>
            <person name="Berard A."/>
            <person name="Berges H."/>
            <person name="Blanchet N."/>
            <person name="Boniface M.C."/>
            <person name="Brunel D."/>
            <person name="Catrice O."/>
            <person name="Chaidir N."/>
            <person name="Claudel C."/>
            <person name="Donnadieu C."/>
            <person name="Faraut T."/>
            <person name="Fievet G."/>
            <person name="Helmstetter N."/>
            <person name="King M."/>
            <person name="Knapp S.J."/>
            <person name="Lai Z."/>
            <person name="Le Paslier M.C."/>
            <person name="Lippi Y."/>
            <person name="Lorenzon L."/>
            <person name="Mandel J.R."/>
            <person name="Marage G."/>
            <person name="Marchand G."/>
            <person name="Marquand E."/>
            <person name="Bret-Mestries E."/>
            <person name="Morien E."/>
            <person name="Nambeesan S."/>
            <person name="Nguyen T."/>
            <person name="Pegot-Espagnet P."/>
            <person name="Pouilly N."/>
            <person name="Raftis F."/>
            <person name="Sallet E."/>
            <person name="Schiex T."/>
            <person name="Thomas J."/>
            <person name="Vandecasteele C."/>
            <person name="Vares D."/>
            <person name="Vear F."/>
            <person name="Vautrin S."/>
            <person name="Crespi M."/>
            <person name="Mangin B."/>
            <person name="Burke J.M."/>
            <person name="Salse J."/>
            <person name="Munos S."/>
            <person name="Vincourt P."/>
            <person name="Rieseberg L.H."/>
            <person name="Langlade N.B."/>
        </authorList>
    </citation>
    <scope>NUCLEOTIDE SEQUENCE</scope>
    <source>
        <tissue evidence="2">Leaves</tissue>
    </source>
</reference>
<accession>A0A9K3IGI8</accession>
<keyword evidence="3" id="KW-1185">Reference proteome</keyword>
<dbReference type="PANTHER" id="PTHR32166:SF74">
    <property type="entry name" value="OS05G0256350 PROTEIN"/>
    <property type="match status" value="1"/>
</dbReference>
<dbReference type="PANTHER" id="PTHR32166">
    <property type="entry name" value="OSJNBA0013A04.12 PROTEIN"/>
    <property type="match status" value="1"/>
</dbReference>
<dbReference type="Proteomes" id="UP000215914">
    <property type="component" value="Unassembled WGS sequence"/>
</dbReference>
<evidence type="ECO:0000259" key="1">
    <source>
        <dbReference type="Pfam" id="PF04937"/>
    </source>
</evidence>
<protein>
    <submittedName>
        <fullName evidence="2">Ribonuclease H-like superfamily</fullName>
    </submittedName>
</protein>
<reference evidence="2" key="2">
    <citation type="submission" date="2020-06" db="EMBL/GenBank/DDBJ databases">
        <title>Helianthus annuus Genome sequencing and assembly Release 2.</title>
        <authorList>
            <person name="Gouzy J."/>
            <person name="Langlade N."/>
            <person name="Munos S."/>
        </authorList>
    </citation>
    <scope>NUCLEOTIDE SEQUENCE</scope>
    <source>
        <tissue evidence="2">Leaves</tissue>
    </source>
</reference>
<dbReference type="InterPro" id="IPR007021">
    <property type="entry name" value="DUF659"/>
</dbReference>
<proteinExistence type="predicted"/>
<feature type="domain" description="DUF659" evidence="1">
    <location>
        <begin position="163"/>
        <end position="280"/>
    </location>
</feature>
<dbReference type="AlphaFoldDB" id="A0A9K3IGI8"/>
<dbReference type="EMBL" id="MNCJ02000323">
    <property type="protein sequence ID" value="KAF5796479.1"/>
    <property type="molecule type" value="Genomic_DNA"/>
</dbReference>
<dbReference type="Gramene" id="mRNA:HanXRQr2_Chr08g0351971">
    <property type="protein sequence ID" value="mRNA:HanXRQr2_Chr08g0351971"/>
    <property type="gene ID" value="HanXRQr2_Chr08g0351971"/>
</dbReference>